<dbReference type="InterPro" id="IPR036388">
    <property type="entry name" value="WH-like_DNA-bd_sf"/>
</dbReference>
<dbReference type="Pfam" id="PF03861">
    <property type="entry name" value="ANTAR"/>
    <property type="match status" value="1"/>
</dbReference>
<evidence type="ECO:0000256" key="2">
    <source>
        <dbReference type="ARBA" id="ARBA00023163"/>
    </source>
</evidence>
<sequence>MAKPPYSPPGSRREVRGALADGLVGLAETPNDASLIDDLLQRIVQLTADLVAPVSYASVTRTRDGAPTTVAMSSEIALAVDLAQYADQTGPCLDALDVGVPVAVPDIAATMAWPRFREAALGLGLRASLSIPLFAGAGVPVAALNLYGHDPDMMAPLTDRIWTVYDPERTRTGASDPPSSDPGTEELVSGLIEAFAVRAVIQQALGMIMHQRHSTAEEAYLILRVKAAETGRSLIETATSTRQHDDRPIPGS</sequence>
<accession>A0A1C4ZB14</accession>
<evidence type="ECO:0000313" key="4">
    <source>
        <dbReference type="EMBL" id="SCF30128.1"/>
    </source>
</evidence>
<reference evidence="4 5" key="1">
    <citation type="submission" date="2016-06" db="EMBL/GenBank/DDBJ databases">
        <authorList>
            <person name="Kjaerup R.B."/>
            <person name="Dalgaard T.S."/>
            <person name="Juul-Madsen H.R."/>
        </authorList>
    </citation>
    <scope>NUCLEOTIDE SEQUENCE [LARGE SCALE GENOMIC DNA]</scope>
    <source>
        <strain evidence="4 5">DSM 44871</strain>
    </source>
</reference>
<keyword evidence="1" id="KW-0805">Transcription regulation</keyword>
<keyword evidence="2" id="KW-0804">Transcription</keyword>
<dbReference type="InterPro" id="IPR005561">
    <property type="entry name" value="ANTAR"/>
</dbReference>
<evidence type="ECO:0000313" key="5">
    <source>
        <dbReference type="Proteomes" id="UP000198864"/>
    </source>
</evidence>
<feature type="domain" description="ANTAR" evidence="3">
    <location>
        <begin position="181"/>
        <end position="242"/>
    </location>
</feature>
<dbReference type="PROSITE" id="PS50921">
    <property type="entry name" value="ANTAR"/>
    <property type="match status" value="1"/>
</dbReference>
<dbReference type="InterPro" id="IPR003018">
    <property type="entry name" value="GAF"/>
</dbReference>
<dbReference type="Proteomes" id="UP000198864">
    <property type="component" value="Unassembled WGS sequence"/>
</dbReference>
<dbReference type="EMBL" id="FMCR01000005">
    <property type="protein sequence ID" value="SCF30128.1"/>
    <property type="molecule type" value="Genomic_DNA"/>
</dbReference>
<protein>
    <submittedName>
        <fullName evidence="4">GAF domain-containing protein</fullName>
    </submittedName>
</protein>
<dbReference type="InterPro" id="IPR029016">
    <property type="entry name" value="GAF-like_dom_sf"/>
</dbReference>
<dbReference type="Pfam" id="PF13185">
    <property type="entry name" value="GAF_2"/>
    <property type="match status" value="1"/>
</dbReference>
<evidence type="ECO:0000256" key="1">
    <source>
        <dbReference type="ARBA" id="ARBA00023015"/>
    </source>
</evidence>
<name>A0A1C4ZB14_9ACTN</name>
<dbReference type="AlphaFoldDB" id="A0A1C4ZB14"/>
<dbReference type="STRING" id="285676.GA0070561_5175"/>
<dbReference type="Gene3D" id="3.30.450.40">
    <property type="match status" value="1"/>
</dbReference>
<gene>
    <name evidence="4" type="ORF">GA0070561_5175</name>
</gene>
<dbReference type="SMART" id="SM01012">
    <property type="entry name" value="ANTAR"/>
    <property type="match status" value="1"/>
</dbReference>
<proteinExistence type="predicted"/>
<evidence type="ECO:0000259" key="3">
    <source>
        <dbReference type="PROSITE" id="PS50921"/>
    </source>
</evidence>
<organism evidence="4 5">
    <name type="scientific">Micromonospora saelicesensis</name>
    <dbReference type="NCBI Taxonomy" id="285676"/>
    <lineage>
        <taxon>Bacteria</taxon>
        <taxon>Bacillati</taxon>
        <taxon>Actinomycetota</taxon>
        <taxon>Actinomycetes</taxon>
        <taxon>Micromonosporales</taxon>
        <taxon>Micromonosporaceae</taxon>
        <taxon>Micromonospora</taxon>
    </lineage>
</organism>
<dbReference type="SUPFAM" id="SSF55781">
    <property type="entry name" value="GAF domain-like"/>
    <property type="match status" value="1"/>
</dbReference>
<dbReference type="GO" id="GO:0003723">
    <property type="term" value="F:RNA binding"/>
    <property type="evidence" value="ECO:0007669"/>
    <property type="project" value="InterPro"/>
</dbReference>
<dbReference type="Gene3D" id="1.10.10.10">
    <property type="entry name" value="Winged helix-like DNA-binding domain superfamily/Winged helix DNA-binding domain"/>
    <property type="match status" value="1"/>
</dbReference>
<dbReference type="RefSeq" id="WP_167362480.1">
    <property type="nucleotide sequence ID" value="NZ_FMCR01000005.1"/>
</dbReference>